<feature type="compositionally biased region" description="Low complexity" evidence="1">
    <location>
        <begin position="336"/>
        <end position="350"/>
    </location>
</feature>
<keyword evidence="2" id="KW-1133">Transmembrane helix</keyword>
<feature type="compositionally biased region" description="Basic and acidic residues" evidence="1">
    <location>
        <begin position="519"/>
        <end position="546"/>
    </location>
</feature>
<feature type="transmembrane region" description="Helical" evidence="2">
    <location>
        <begin position="90"/>
        <end position="111"/>
    </location>
</feature>
<sequence length="559" mass="63811">MMCSRCPVCRLKDMRGLGGHDKDGDDDDDNRTCCQVRSAGSSCEAFRDNHCLDQMIIICRKYEQTEEGDLFSHVSQVKAQGRKEPCRGKWLPMTCLLFFLVVFTFLMGKVGKDRKEARNYDADVFPLSRTAWLLGSLLFWTIWLLLRLLQLIMWFIKGLLWFISIAVDNKHTVGRTRREPKQSRGHTDGHSERDWTMFKQPKAIYKRNASITALPLYYSGPLLKKRNDKKVSGARYVEMKSTEKLDLEQVKSMDLNKPCVTSAIFTFTLQKEVDNLSTGEEWRCYLLTMAKKVIPSNTLLLPGQLIKLREALDQELRRRNLSRLCAPTMPAPSFPPSASSSSSSPQRAAAKPNPSNSDMPACFFNVTRQEAEAMLEHHPQNGNIILRPSSEGNHAVTVRLLLDSGPVLRNYKVTSSHLGIVIHLDIPVRVHSFTDVLNHFLEKTEHYLWPYSESQLYDTTIDPLPVQMCNSISSPSPSKILQAQVKPRHQSQEPENDYEDPDEFRSTDPNPKQNPEESELYRALRIQKEAIEVEINRDQGSNEKRLTKGSIGKVGWNKN</sequence>
<dbReference type="GO" id="GO:0050861">
    <property type="term" value="P:positive regulation of B cell receptor signaling pathway"/>
    <property type="evidence" value="ECO:0007669"/>
    <property type="project" value="TreeGrafter"/>
</dbReference>
<feature type="compositionally biased region" description="Polar residues" evidence="1">
    <location>
        <begin position="468"/>
        <end position="481"/>
    </location>
</feature>
<dbReference type="GO" id="GO:0035591">
    <property type="term" value="F:signaling adaptor activity"/>
    <property type="evidence" value="ECO:0007669"/>
    <property type="project" value="InterPro"/>
</dbReference>
<evidence type="ECO:0000256" key="2">
    <source>
        <dbReference type="SAM" id="Phobius"/>
    </source>
</evidence>
<feature type="region of interest" description="Disordered" evidence="1">
    <location>
        <begin position="174"/>
        <end position="193"/>
    </location>
</feature>
<dbReference type="Proteomes" id="UP000693946">
    <property type="component" value="Linkage Group LG12"/>
</dbReference>
<feature type="transmembrane region" description="Helical" evidence="2">
    <location>
        <begin position="131"/>
        <end position="156"/>
    </location>
</feature>
<evidence type="ECO:0008006" key="5">
    <source>
        <dbReference type="Google" id="ProtNLM"/>
    </source>
</evidence>
<accession>A0AAV6SHN9</accession>
<evidence type="ECO:0000313" key="3">
    <source>
        <dbReference type="EMBL" id="KAG7517286.1"/>
    </source>
</evidence>
<organism evidence="3 4">
    <name type="scientific">Solea senegalensis</name>
    <name type="common">Senegalese sole</name>
    <dbReference type="NCBI Taxonomy" id="28829"/>
    <lineage>
        <taxon>Eukaryota</taxon>
        <taxon>Metazoa</taxon>
        <taxon>Chordata</taxon>
        <taxon>Craniata</taxon>
        <taxon>Vertebrata</taxon>
        <taxon>Euteleostomi</taxon>
        <taxon>Actinopterygii</taxon>
        <taxon>Neopterygii</taxon>
        <taxon>Teleostei</taxon>
        <taxon>Neoteleostei</taxon>
        <taxon>Acanthomorphata</taxon>
        <taxon>Carangaria</taxon>
        <taxon>Pleuronectiformes</taxon>
        <taxon>Pleuronectoidei</taxon>
        <taxon>Soleidae</taxon>
        <taxon>Solea</taxon>
    </lineage>
</organism>
<keyword evidence="2" id="KW-0812">Transmembrane</keyword>
<keyword evidence="4" id="KW-1185">Reference proteome</keyword>
<dbReference type="PANTHER" id="PTHR16186:SF10">
    <property type="entry name" value="SIGNAL-TRANSDUCING ADAPTOR PROTEIN 1"/>
    <property type="match status" value="1"/>
</dbReference>
<feature type="region of interest" description="Disordered" evidence="1">
    <location>
        <begin position="327"/>
        <end position="356"/>
    </location>
</feature>
<dbReference type="EMBL" id="JAGKHQ010000004">
    <property type="protein sequence ID" value="KAG7517286.1"/>
    <property type="molecule type" value="Genomic_DNA"/>
</dbReference>
<keyword evidence="2" id="KW-0472">Membrane</keyword>
<proteinExistence type="predicted"/>
<dbReference type="GO" id="GO:0019901">
    <property type="term" value="F:protein kinase binding"/>
    <property type="evidence" value="ECO:0007669"/>
    <property type="project" value="TreeGrafter"/>
</dbReference>
<dbReference type="InterPro" id="IPR039111">
    <property type="entry name" value="STAP1/STAP2"/>
</dbReference>
<protein>
    <recommendedName>
        <fullName evidence="5">SH2 domain-containing protein</fullName>
    </recommendedName>
</protein>
<dbReference type="PANTHER" id="PTHR16186">
    <property type="entry name" value="SIGNAL-TRANSDUCING ADAPTOR PROTEIN-RELATED"/>
    <property type="match status" value="1"/>
</dbReference>
<gene>
    <name evidence="3" type="ORF">JOB18_003993</name>
</gene>
<dbReference type="AlphaFoldDB" id="A0AAV6SHN9"/>
<name>A0AAV6SHN9_SOLSE</name>
<evidence type="ECO:0000256" key="1">
    <source>
        <dbReference type="SAM" id="MobiDB-lite"/>
    </source>
</evidence>
<comment type="caution">
    <text evidence="3">The sequence shown here is derived from an EMBL/GenBank/DDBJ whole genome shotgun (WGS) entry which is preliminary data.</text>
</comment>
<feature type="region of interest" description="Disordered" evidence="1">
    <location>
        <begin position="468"/>
        <end position="559"/>
    </location>
</feature>
<reference evidence="3 4" key="1">
    <citation type="journal article" date="2021" name="Sci. Rep.">
        <title>Chromosome anchoring in Senegalese sole (Solea senegalensis) reveals sex-associated markers and genome rearrangements in flatfish.</title>
        <authorList>
            <person name="Guerrero-Cozar I."/>
            <person name="Gomez-Garrido J."/>
            <person name="Berbel C."/>
            <person name="Martinez-Blanch J.F."/>
            <person name="Alioto T."/>
            <person name="Claros M.G."/>
            <person name="Gagnaire P.A."/>
            <person name="Manchado M."/>
        </authorList>
    </citation>
    <scope>NUCLEOTIDE SEQUENCE [LARGE SCALE GENOMIC DNA]</scope>
    <source>
        <strain evidence="3">Sse05_10M</strain>
    </source>
</reference>
<dbReference type="GO" id="GO:0007169">
    <property type="term" value="P:cell surface receptor protein tyrosine kinase signaling pathway"/>
    <property type="evidence" value="ECO:0007669"/>
    <property type="project" value="TreeGrafter"/>
</dbReference>
<evidence type="ECO:0000313" key="4">
    <source>
        <dbReference type="Proteomes" id="UP000693946"/>
    </source>
</evidence>